<feature type="compositionally biased region" description="Basic and acidic residues" evidence="1">
    <location>
        <begin position="131"/>
        <end position="145"/>
    </location>
</feature>
<comment type="caution">
    <text evidence="2">The sequence shown here is derived from an EMBL/GenBank/DDBJ whole genome shotgun (WGS) entry which is preliminary data.</text>
</comment>
<dbReference type="Proteomes" id="UP000824890">
    <property type="component" value="Unassembled WGS sequence"/>
</dbReference>
<evidence type="ECO:0000256" key="1">
    <source>
        <dbReference type="SAM" id="MobiDB-lite"/>
    </source>
</evidence>
<proteinExistence type="predicted"/>
<protein>
    <submittedName>
        <fullName evidence="2">Uncharacterized protein</fullName>
    </submittedName>
</protein>
<reference evidence="2 3" key="1">
    <citation type="submission" date="2021-05" db="EMBL/GenBank/DDBJ databases">
        <title>Genome Assembly of Synthetic Allotetraploid Brassica napus Reveals Homoeologous Exchanges between Subgenomes.</title>
        <authorList>
            <person name="Davis J.T."/>
        </authorList>
    </citation>
    <scope>NUCLEOTIDE SEQUENCE [LARGE SCALE GENOMIC DNA]</scope>
    <source>
        <strain evidence="3">cv. Da-Ae</strain>
        <tissue evidence="2">Seedling</tissue>
    </source>
</reference>
<dbReference type="EMBL" id="JAGKQM010000006">
    <property type="protein sequence ID" value="KAH0920561.1"/>
    <property type="molecule type" value="Genomic_DNA"/>
</dbReference>
<evidence type="ECO:0000313" key="2">
    <source>
        <dbReference type="EMBL" id="KAH0920561.1"/>
    </source>
</evidence>
<name>A0ABQ8CU41_BRANA</name>
<feature type="compositionally biased region" description="Basic and acidic residues" evidence="1">
    <location>
        <begin position="93"/>
        <end position="105"/>
    </location>
</feature>
<keyword evidence="3" id="KW-1185">Reference proteome</keyword>
<sequence>MNVPIKRSLGFKPSVKILVQRFEIWSWWRDEAFRRRGDLSCDLYYDRRGKRAKQRRLRPCIEWRLSEYEHMSRPNETTHDVSRSGAYVCLERLGGDEETRRRGGGDQESNMEGGSDEKVRRDGDGGDDENTDTRTEDNDVRNRDR</sequence>
<feature type="region of interest" description="Disordered" evidence="1">
    <location>
        <begin position="92"/>
        <end position="145"/>
    </location>
</feature>
<evidence type="ECO:0000313" key="3">
    <source>
        <dbReference type="Proteomes" id="UP000824890"/>
    </source>
</evidence>
<gene>
    <name evidence="2" type="ORF">HID58_020579</name>
</gene>
<accession>A0ABQ8CU41</accession>
<organism evidence="2 3">
    <name type="scientific">Brassica napus</name>
    <name type="common">Rape</name>
    <dbReference type="NCBI Taxonomy" id="3708"/>
    <lineage>
        <taxon>Eukaryota</taxon>
        <taxon>Viridiplantae</taxon>
        <taxon>Streptophyta</taxon>
        <taxon>Embryophyta</taxon>
        <taxon>Tracheophyta</taxon>
        <taxon>Spermatophyta</taxon>
        <taxon>Magnoliopsida</taxon>
        <taxon>eudicotyledons</taxon>
        <taxon>Gunneridae</taxon>
        <taxon>Pentapetalae</taxon>
        <taxon>rosids</taxon>
        <taxon>malvids</taxon>
        <taxon>Brassicales</taxon>
        <taxon>Brassicaceae</taxon>
        <taxon>Brassiceae</taxon>
        <taxon>Brassica</taxon>
    </lineage>
</organism>
<feature type="compositionally biased region" description="Basic and acidic residues" evidence="1">
    <location>
        <begin position="115"/>
        <end position="124"/>
    </location>
</feature>